<sequence>MNDLGTRGYWTALAAWCVMALLTIGCSGSRPKISDSAVTGGGSTFAAPIIKTWAEQYHKRHADVDIHYESIGSGEGEKRFIEGSIDFGGTDAGLSEAALSSVEGGAIQIPITAGIIVLAYNPEGLPAKLNLPRDVYVDAFLGKETRWNDPRIQEANPGKKLPDQPIHVIVRQDSSGTTFAFTNHLAAINDEWADQFGSNPSDASRGRGVKVLDWPGAAMSASGNSGVAGRIKQTPYSIGYVQYGAAREVGLGMAALENKAGNYVAPSGTSGLETLLNAELPDNLLAYVPDPSGEYSYPIVTFTWILLRKQYADDAQTERVKSFIQWCLTSGQDYAEAAGNVRLAPHVIRASESKLESMKVASQDSFVQTP</sequence>
<dbReference type="PROSITE" id="PS51257">
    <property type="entry name" value="PROKAR_LIPOPROTEIN"/>
    <property type="match status" value="1"/>
</dbReference>
<dbReference type="SUPFAM" id="SSF53850">
    <property type="entry name" value="Periplasmic binding protein-like II"/>
    <property type="match status" value="1"/>
</dbReference>
<evidence type="ECO:0000256" key="4">
    <source>
        <dbReference type="ARBA" id="ARBA00022448"/>
    </source>
</evidence>
<accession>A0ABP9VV76</accession>
<dbReference type="InterPro" id="IPR005673">
    <property type="entry name" value="ABC_phos-bd_PstS"/>
</dbReference>
<evidence type="ECO:0000313" key="8">
    <source>
        <dbReference type="EMBL" id="GAA5507428.1"/>
    </source>
</evidence>
<gene>
    <name evidence="8" type="primary">pstS_3</name>
    <name evidence="8" type="ORF">Rcae01_02884</name>
</gene>
<evidence type="ECO:0000256" key="2">
    <source>
        <dbReference type="ARBA" id="ARBA00008725"/>
    </source>
</evidence>
<comment type="subunit">
    <text evidence="3">The complex is composed of two ATP-binding proteins (PstB), two transmembrane proteins (PstC and PstA) and a solute-binding protein (PstS).</text>
</comment>
<dbReference type="Proteomes" id="UP001416858">
    <property type="component" value="Unassembled WGS sequence"/>
</dbReference>
<keyword evidence="9" id="KW-1185">Reference proteome</keyword>
<reference evidence="8 9" key="1">
    <citation type="submission" date="2024-02" db="EMBL/GenBank/DDBJ databases">
        <title>Rhodopirellula caenicola NBRC 110016.</title>
        <authorList>
            <person name="Ichikawa N."/>
            <person name="Katano-Makiyama Y."/>
            <person name="Hidaka K."/>
        </authorList>
    </citation>
    <scope>NUCLEOTIDE SEQUENCE [LARGE SCALE GENOMIC DNA]</scope>
    <source>
        <strain evidence="8 9">NBRC 110016</strain>
    </source>
</reference>
<protein>
    <recommendedName>
        <fullName evidence="6">Phosphate-binding protein</fullName>
    </recommendedName>
</protein>
<comment type="similarity">
    <text evidence="2 6">Belongs to the PstS family.</text>
</comment>
<name>A0ABP9VV76_9BACT</name>
<comment type="caution">
    <text evidence="8">The sequence shown here is derived from an EMBL/GenBank/DDBJ whole genome shotgun (WGS) entry which is preliminary data.</text>
</comment>
<evidence type="ECO:0000313" key="9">
    <source>
        <dbReference type="Proteomes" id="UP001416858"/>
    </source>
</evidence>
<evidence type="ECO:0000256" key="6">
    <source>
        <dbReference type="PIRNR" id="PIRNR002756"/>
    </source>
</evidence>
<dbReference type="InterPro" id="IPR050962">
    <property type="entry name" value="Phosphate-bind_PstS"/>
</dbReference>
<dbReference type="NCBIfam" id="TIGR00975">
    <property type="entry name" value="3a0107s03"/>
    <property type="match status" value="1"/>
</dbReference>
<dbReference type="PANTHER" id="PTHR42996">
    <property type="entry name" value="PHOSPHATE-BINDING PROTEIN PSTS"/>
    <property type="match status" value="1"/>
</dbReference>
<evidence type="ECO:0000256" key="1">
    <source>
        <dbReference type="ARBA" id="ARBA00002841"/>
    </source>
</evidence>
<dbReference type="PANTHER" id="PTHR42996:SF1">
    <property type="entry name" value="PHOSPHATE-BINDING PROTEIN PSTS"/>
    <property type="match status" value="1"/>
</dbReference>
<dbReference type="Pfam" id="PF12849">
    <property type="entry name" value="PBP_like_2"/>
    <property type="match status" value="1"/>
</dbReference>
<dbReference type="InterPro" id="IPR024370">
    <property type="entry name" value="PBP_domain"/>
</dbReference>
<dbReference type="EMBL" id="BAABRO010000005">
    <property type="protein sequence ID" value="GAA5507428.1"/>
    <property type="molecule type" value="Genomic_DNA"/>
</dbReference>
<proteinExistence type="inferred from homology"/>
<comment type="function">
    <text evidence="1">Part of the ABC transporter complex PstSACB involved in phosphate import.</text>
</comment>
<dbReference type="CDD" id="cd13565">
    <property type="entry name" value="PBP2_PstS"/>
    <property type="match status" value="1"/>
</dbReference>
<organism evidence="8 9">
    <name type="scientific">Novipirellula caenicola</name>
    <dbReference type="NCBI Taxonomy" id="1536901"/>
    <lineage>
        <taxon>Bacteria</taxon>
        <taxon>Pseudomonadati</taxon>
        <taxon>Planctomycetota</taxon>
        <taxon>Planctomycetia</taxon>
        <taxon>Pirellulales</taxon>
        <taxon>Pirellulaceae</taxon>
        <taxon>Novipirellula</taxon>
    </lineage>
</organism>
<dbReference type="Gene3D" id="3.40.190.10">
    <property type="entry name" value="Periplasmic binding protein-like II"/>
    <property type="match status" value="2"/>
</dbReference>
<keyword evidence="5 6" id="KW-0592">Phosphate transport</keyword>
<dbReference type="PIRSF" id="PIRSF002756">
    <property type="entry name" value="PstS"/>
    <property type="match status" value="1"/>
</dbReference>
<evidence type="ECO:0000256" key="5">
    <source>
        <dbReference type="ARBA" id="ARBA00022592"/>
    </source>
</evidence>
<evidence type="ECO:0000256" key="3">
    <source>
        <dbReference type="ARBA" id="ARBA00011529"/>
    </source>
</evidence>
<keyword evidence="4 6" id="KW-0813">Transport</keyword>
<dbReference type="RefSeq" id="WP_345684290.1">
    <property type="nucleotide sequence ID" value="NZ_BAABRO010000005.1"/>
</dbReference>
<evidence type="ECO:0000259" key="7">
    <source>
        <dbReference type="Pfam" id="PF12849"/>
    </source>
</evidence>
<feature type="domain" description="PBP" evidence="7">
    <location>
        <begin position="37"/>
        <end position="328"/>
    </location>
</feature>